<dbReference type="PANTHER" id="PTHR12874">
    <property type="entry name" value="F-BOX ONLY PROTEIN 48-RELATED"/>
    <property type="match status" value="1"/>
</dbReference>
<dbReference type="Proteomes" id="UP001152885">
    <property type="component" value="Unassembled WGS sequence"/>
</dbReference>
<name>A0A9W4XMG5_9ASCO</name>
<evidence type="ECO:0000259" key="2">
    <source>
        <dbReference type="Pfam" id="PF12937"/>
    </source>
</evidence>
<dbReference type="AlphaFoldDB" id="A0A9W4XMG5"/>
<dbReference type="InterPro" id="IPR045464">
    <property type="entry name" value="Hrt3/FBXO9_C"/>
</dbReference>
<reference evidence="4" key="1">
    <citation type="submission" date="2022-12" db="EMBL/GenBank/DDBJ databases">
        <authorList>
            <person name="Brejova B."/>
        </authorList>
    </citation>
    <scope>NUCLEOTIDE SEQUENCE</scope>
</reference>
<dbReference type="InterPro" id="IPR001810">
    <property type="entry name" value="F-box_dom"/>
</dbReference>
<sequence length="401" mass="46888">MSLVATDTSLDVDHKAIQLFEKAIEKESQGLMSEAIQFYRQAFKLNEQVDSLYRSIHLPKAINQYKSERGKNAMHNVDDSKVAEINVDKLIQSFEHIDANPPNPEDELSIKISNLELNAKLISPLVHLPNDIWIYILEILVHISPESWFRMSITCKKFAYLGFNNSIWREICNLVYPRQIYEENKYRKLNDSDDDLPIPKNQLKIIPQYKSWKLMLNQRPFIKFLGCYISVINYYSEGGKSEFSSSWSNPVRTITYYRYMRFYPDGTVLKVLSVLPPDQIVPYLHKSNKSVPNIIEDKPVFTHDVKESHKIYKGKWSVSADGEVSIIIENGSVPYYTFHYNFQIKSLGGIKHGKLSWIKYYAIRKQINEQDDDDRIGEISEFSIRNEKPFKFSRVRSYILE</sequence>
<dbReference type="GO" id="GO:0005737">
    <property type="term" value="C:cytoplasm"/>
    <property type="evidence" value="ECO:0007669"/>
    <property type="project" value="TreeGrafter"/>
</dbReference>
<feature type="domain" description="F-box" evidence="2">
    <location>
        <begin position="126"/>
        <end position="172"/>
    </location>
</feature>
<protein>
    <recommendedName>
        <fullName evidence="6">F-box protein HRT3</fullName>
    </recommendedName>
</protein>
<gene>
    <name evidence="4" type="ORF">CANVERA_P3798</name>
</gene>
<evidence type="ECO:0000313" key="4">
    <source>
        <dbReference type="EMBL" id="CAI5759288.1"/>
    </source>
</evidence>
<dbReference type="Pfam" id="PF19270">
    <property type="entry name" value="FBO_C"/>
    <property type="match status" value="1"/>
</dbReference>
<keyword evidence="1" id="KW-0833">Ubl conjugation pathway</keyword>
<accession>A0A9W4XMG5</accession>
<dbReference type="GO" id="GO:0031146">
    <property type="term" value="P:SCF-dependent proteasomal ubiquitin-dependent protein catabolic process"/>
    <property type="evidence" value="ECO:0007669"/>
    <property type="project" value="TreeGrafter"/>
</dbReference>
<dbReference type="PANTHER" id="PTHR12874:SF9">
    <property type="entry name" value="F-BOX ONLY PROTEIN 48"/>
    <property type="match status" value="1"/>
</dbReference>
<proteinExistence type="predicted"/>
<dbReference type="Gene3D" id="1.20.1280.50">
    <property type="match status" value="1"/>
</dbReference>
<dbReference type="SUPFAM" id="SSF81383">
    <property type="entry name" value="F-box domain"/>
    <property type="match status" value="1"/>
</dbReference>
<dbReference type="EMBL" id="CANTUO010000004">
    <property type="protein sequence ID" value="CAI5759288.1"/>
    <property type="molecule type" value="Genomic_DNA"/>
</dbReference>
<organism evidence="4 5">
    <name type="scientific">Candida verbasci</name>
    <dbReference type="NCBI Taxonomy" id="1227364"/>
    <lineage>
        <taxon>Eukaryota</taxon>
        <taxon>Fungi</taxon>
        <taxon>Dikarya</taxon>
        <taxon>Ascomycota</taxon>
        <taxon>Saccharomycotina</taxon>
        <taxon>Pichiomycetes</taxon>
        <taxon>Debaryomycetaceae</taxon>
        <taxon>Candida/Lodderomyces clade</taxon>
        <taxon>Candida</taxon>
    </lineage>
</organism>
<evidence type="ECO:0000256" key="1">
    <source>
        <dbReference type="ARBA" id="ARBA00022786"/>
    </source>
</evidence>
<evidence type="ECO:0000313" key="5">
    <source>
        <dbReference type="Proteomes" id="UP001152885"/>
    </source>
</evidence>
<dbReference type="Pfam" id="PF12937">
    <property type="entry name" value="F-box-like"/>
    <property type="match status" value="1"/>
</dbReference>
<dbReference type="GO" id="GO:0019005">
    <property type="term" value="C:SCF ubiquitin ligase complex"/>
    <property type="evidence" value="ECO:0007669"/>
    <property type="project" value="TreeGrafter"/>
</dbReference>
<evidence type="ECO:0000259" key="3">
    <source>
        <dbReference type="Pfam" id="PF19270"/>
    </source>
</evidence>
<dbReference type="InterPro" id="IPR036047">
    <property type="entry name" value="F-box-like_dom_sf"/>
</dbReference>
<keyword evidence="5" id="KW-1185">Reference proteome</keyword>
<feature type="domain" description="F-box protein Hrt3/FBXO9 C-terminal" evidence="3">
    <location>
        <begin position="210"/>
        <end position="346"/>
    </location>
</feature>
<evidence type="ECO:0008006" key="6">
    <source>
        <dbReference type="Google" id="ProtNLM"/>
    </source>
</evidence>
<dbReference type="OrthoDB" id="2117972at2759"/>
<comment type="caution">
    <text evidence="4">The sequence shown here is derived from an EMBL/GenBank/DDBJ whole genome shotgun (WGS) entry which is preliminary data.</text>
</comment>